<dbReference type="EMBL" id="UAPV01000001">
    <property type="protein sequence ID" value="SPT69646.1"/>
    <property type="molecule type" value="Genomic_DNA"/>
</dbReference>
<keyword evidence="1" id="KW-0732">Signal</keyword>
<keyword evidence="3" id="KW-1185">Reference proteome</keyword>
<evidence type="ECO:0000313" key="3">
    <source>
        <dbReference type="Proteomes" id="UP000250086"/>
    </source>
</evidence>
<feature type="chain" id="PRO_5016169750" description="Lipoprotein" evidence="1">
    <location>
        <begin position="21"/>
        <end position="124"/>
    </location>
</feature>
<dbReference type="RefSeq" id="WP_113743800.1">
    <property type="nucleotide sequence ID" value="NZ_UAPU01000007.1"/>
</dbReference>
<evidence type="ECO:0000313" key="2">
    <source>
        <dbReference type="EMBL" id="SPT69646.1"/>
    </source>
</evidence>
<feature type="signal peptide" evidence="1">
    <location>
        <begin position="1"/>
        <end position="20"/>
    </location>
</feature>
<dbReference type="OrthoDB" id="7060024at2"/>
<name>A0A2X0V939_9GAMM</name>
<evidence type="ECO:0008006" key="4">
    <source>
        <dbReference type="Google" id="ProtNLM"/>
    </source>
</evidence>
<proteinExistence type="predicted"/>
<dbReference type="PROSITE" id="PS51257">
    <property type="entry name" value="PROKAR_LIPOPROTEIN"/>
    <property type="match status" value="1"/>
</dbReference>
<gene>
    <name evidence="2" type="ORF">NCTC13093_01025</name>
</gene>
<accession>A0A2X0V939</accession>
<organism evidence="2 3">
    <name type="scientific">Anaerobiospirillum thomasii</name>
    <dbReference type="NCBI Taxonomy" id="179995"/>
    <lineage>
        <taxon>Bacteria</taxon>
        <taxon>Pseudomonadati</taxon>
        <taxon>Pseudomonadota</taxon>
        <taxon>Gammaproteobacteria</taxon>
        <taxon>Aeromonadales</taxon>
        <taxon>Succinivibrionaceae</taxon>
        <taxon>Anaerobiospirillum</taxon>
    </lineage>
</organism>
<reference evidence="2 3" key="1">
    <citation type="submission" date="2018-06" db="EMBL/GenBank/DDBJ databases">
        <authorList>
            <consortium name="Pathogen Informatics"/>
            <person name="Doyle S."/>
        </authorList>
    </citation>
    <scope>NUCLEOTIDE SEQUENCE [LARGE SCALE GENOMIC DNA]</scope>
    <source>
        <strain evidence="2 3">NCTC13093</strain>
    </source>
</reference>
<protein>
    <recommendedName>
        <fullName evidence="4">Lipoprotein</fullName>
    </recommendedName>
</protein>
<dbReference type="Proteomes" id="UP000250086">
    <property type="component" value="Unassembled WGS sequence"/>
</dbReference>
<evidence type="ECO:0000256" key="1">
    <source>
        <dbReference type="SAM" id="SignalP"/>
    </source>
</evidence>
<dbReference type="AlphaFoldDB" id="A0A2X0V939"/>
<sequence>MKKLLLLAAMSALYGCTSQAELDMAQNVITALPNEVEGCEFIDNVDTTGAFNIQGGRTYLKLQTARLGGTHLVETIAYPVQMSFRGDLGVGLSGRAYKCPAGKGPKVYEPMSKSVMYESKDEGK</sequence>